<keyword evidence="2" id="KW-0378">Hydrolase</keyword>
<feature type="domain" description="Glycoside hydrolase family 2 catalytic" evidence="6">
    <location>
        <begin position="292"/>
        <end position="608"/>
    </location>
</feature>
<dbReference type="InterPro" id="IPR006103">
    <property type="entry name" value="Glyco_hydro_2_cat"/>
</dbReference>
<reference evidence="9 10" key="1">
    <citation type="submission" date="2019-05" db="EMBL/GenBank/DDBJ databases">
        <title>Genome sequencing of F202Z8.</title>
        <authorList>
            <person name="Kwon Y.M."/>
        </authorList>
    </citation>
    <scope>NUCLEOTIDE SEQUENCE [LARGE SCALE GENOMIC DNA]</scope>
    <source>
        <strain evidence="9 10">F202Z8</strain>
    </source>
</reference>
<dbReference type="InterPro" id="IPR013783">
    <property type="entry name" value="Ig-like_fold"/>
</dbReference>
<name>A0A5B7STT5_9FLAO</name>
<evidence type="ECO:0000256" key="3">
    <source>
        <dbReference type="ARBA" id="ARBA00023295"/>
    </source>
</evidence>
<evidence type="ECO:0000259" key="5">
    <source>
        <dbReference type="Pfam" id="PF00703"/>
    </source>
</evidence>
<dbReference type="Gene3D" id="2.60.120.260">
    <property type="entry name" value="Galactose-binding domain-like"/>
    <property type="match status" value="1"/>
</dbReference>
<dbReference type="PRINTS" id="PR00132">
    <property type="entry name" value="GLHYDRLASE2"/>
</dbReference>
<dbReference type="Pfam" id="PF00703">
    <property type="entry name" value="Glyco_hydro_2"/>
    <property type="match status" value="1"/>
</dbReference>
<dbReference type="InterPro" id="IPR006101">
    <property type="entry name" value="Glyco_hydro_2"/>
</dbReference>
<dbReference type="AlphaFoldDB" id="A0A5B7STT5"/>
<gene>
    <name evidence="9" type="ORF">FGM00_18230</name>
</gene>
<evidence type="ECO:0000313" key="9">
    <source>
        <dbReference type="EMBL" id="QCX01957.1"/>
    </source>
</evidence>
<dbReference type="PROSITE" id="PS51257">
    <property type="entry name" value="PROKAR_LIPOPROTEIN"/>
    <property type="match status" value="1"/>
</dbReference>
<evidence type="ECO:0000256" key="1">
    <source>
        <dbReference type="ARBA" id="ARBA00007401"/>
    </source>
</evidence>
<dbReference type="InterPro" id="IPR017853">
    <property type="entry name" value="GH"/>
</dbReference>
<dbReference type="Pfam" id="PF16355">
    <property type="entry name" value="DUF4982"/>
    <property type="match status" value="1"/>
</dbReference>
<dbReference type="PANTHER" id="PTHR42732:SF1">
    <property type="entry name" value="BETA-MANNOSIDASE"/>
    <property type="match status" value="1"/>
</dbReference>
<dbReference type="EMBL" id="CP040710">
    <property type="protein sequence ID" value="QCX01957.1"/>
    <property type="molecule type" value="Genomic_DNA"/>
</dbReference>
<dbReference type="InterPro" id="IPR051913">
    <property type="entry name" value="GH2_Domain-Containing"/>
</dbReference>
<dbReference type="InterPro" id="IPR008979">
    <property type="entry name" value="Galactose-bd-like_sf"/>
</dbReference>
<evidence type="ECO:0000259" key="8">
    <source>
        <dbReference type="Pfam" id="PF16355"/>
    </source>
</evidence>
<dbReference type="KEGG" id="asag:FGM00_18230"/>
<dbReference type="Pfam" id="PF02836">
    <property type="entry name" value="Glyco_hydro_2_C"/>
    <property type="match status" value="1"/>
</dbReference>
<proteinExistence type="inferred from homology"/>
<dbReference type="PANTHER" id="PTHR42732">
    <property type="entry name" value="BETA-GALACTOSIDASE"/>
    <property type="match status" value="1"/>
</dbReference>
<keyword evidence="3" id="KW-0326">Glycosidase</keyword>
<evidence type="ECO:0000256" key="4">
    <source>
        <dbReference type="SAM" id="SignalP"/>
    </source>
</evidence>
<accession>A0A5B7STT5</accession>
<dbReference type="RefSeq" id="WP_138854294.1">
    <property type="nucleotide sequence ID" value="NZ_CP040710.1"/>
</dbReference>
<evidence type="ECO:0000259" key="7">
    <source>
        <dbReference type="Pfam" id="PF02837"/>
    </source>
</evidence>
<organism evidence="9 10">
    <name type="scientific">Aggregatimonas sangjinii</name>
    <dbReference type="NCBI Taxonomy" id="2583587"/>
    <lineage>
        <taxon>Bacteria</taxon>
        <taxon>Pseudomonadati</taxon>
        <taxon>Bacteroidota</taxon>
        <taxon>Flavobacteriia</taxon>
        <taxon>Flavobacteriales</taxon>
        <taxon>Flavobacteriaceae</taxon>
        <taxon>Aggregatimonas</taxon>
    </lineage>
</organism>
<dbReference type="GO" id="GO:0004553">
    <property type="term" value="F:hydrolase activity, hydrolyzing O-glycosyl compounds"/>
    <property type="evidence" value="ECO:0007669"/>
    <property type="project" value="InterPro"/>
</dbReference>
<dbReference type="SUPFAM" id="SSF49785">
    <property type="entry name" value="Galactose-binding domain-like"/>
    <property type="match status" value="1"/>
</dbReference>
<protein>
    <submittedName>
        <fullName evidence="9">DUF4982 domain-containing protein</fullName>
    </submittedName>
</protein>
<feature type="signal peptide" evidence="4">
    <location>
        <begin position="1"/>
        <end position="23"/>
    </location>
</feature>
<keyword evidence="10" id="KW-1185">Reference proteome</keyword>
<comment type="similarity">
    <text evidence="1">Belongs to the glycosyl hydrolase 2 family.</text>
</comment>
<evidence type="ECO:0000259" key="6">
    <source>
        <dbReference type="Pfam" id="PF02836"/>
    </source>
</evidence>
<dbReference type="Gene3D" id="2.60.40.10">
    <property type="entry name" value="Immunoglobulins"/>
    <property type="match status" value="2"/>
</dbReference>
<dbReference type="InterPro" id="IPR032311">
    <property type="entry name" value="DUF4982"/>
</dbReference>
<feature type="domain" description="Glycoside hydrolase family 2 immunoglobulin-like beta-sandwich" evidence="5">
    <location>
        <begin position="184"/>
        <end position="287"/>
    </location>
</feature>
<keyword evidence="4" id="KW-0732">Signal</keyword>
<dbReference type="InterPro" id="IPR036156">
    <property type="entry name" value="Beta-gal/glucu_dom_sf"/>
</dbReference>
<dbReference type="SUPFAM" id="SSF49303">
    <property type="entry name" value="beta-Galactosidase/glucuronidase domain"/>
    <property type="match status" value="1"/>
</dbReference>
<dbReference type="Pfam" id="PF02837">
    <property type="entry name" value="Glyco_hydro_2_N"/>
    <property type="match status" value="1"/>
</dbReference>
<sequence length="804" mass="90557">MKNLRFLFSTIVICIWFSCAIKAQDTAPRTKQNINEKWGYSENPVATPAELQSESTWATVDLPHSWNSEDVTDNVPGYRRNASWYKKDVNIPEIDSDKRYLLYFEGANITTAVYVNGNKAGEHIGGYIGFEIDMTPYLKVGSNEVLVRVDNGYDRDVIPSQKSDFFIYGGLTRDVWLLTKPITAIDGVKISTPQVSKASASLKVVVPISAYDGKTGMEVEVVLKNPSGKKVASENVDVTSETVEVLFEKIRKPQLWDTKTPNLYTAEIKLIEKGKTIDATSEKVGFRWFEFVDNGPFYLNGERLLLRGTHRHEEHAGVGAAMSNELHRKDMELIKEMGANFVRLAHYPQDPEIYKACDELGLLVWDELPWCRGGLGEDVWQANTKNMLKEIIDQNYNHPSIIIWSLGNEMYWLPDFEGGGDTAKMNSFLTELNEIAHDMDPTRKTAIRKYYEGAELVDVFSPSIWSGWYSGSYKSYQKAVETYKKEYKHFLHAEYGGSSHVGRHSENPITGEGQIQSDGWEEAIVQTEVANIAQIGDWSENYIVDLFDWHLRISETDPTFVGNVQWAFKDFGTPLRPENDIPYMNQKGLVDREGNPKDAFYVFKSYWADEPFTYIESHSWTERQGPSDLARNVSVFSNCEKVTLYHNGKSLGEKTKDLKNFPASGLHWDVAFAEGNNELVAKGVTANGGVANDTLKVNYRYTKNGAAKGLTLSAEKMDNGNYMVTAIAKDSDGMRCLDYEDKVYFQCLEGGKAKKHQGTPTGSEIIGMANGKASIEVVPDNTTNDLKVMVLNQNFKGTYLTIQK</sequence>
<dbReference type="Gene3D" id="3.20.20.80">
    <property type="entry name" value="Glycosidases"/>
    <property type="match status" value="1"/>
</dbReference>
<feature type="domain" description="Glycosyl hydrolases family 2 sugar binding" evidence="7">
    <location>
        <begin position="45"/>
        <end position="181"/>
    </location>
</feature>
<evidence type="ECO:0000256" key="2">
    <source>
        <dbReference type="ARBA" id="ARBA00022801"/>
    </source>
</evidence>
<dbReference type="InterPro" id="IPR006102">
    <property type="entry name" value="Ig-like_GH2"/>
</dbReference>
<feature type="domain" description="DUF4982" evidence="8">
    <location>
        <begin position="632"/>
        <end position="688"/>
    </location>
</feature>
<evidence type="ECO:0000313" key="10">
    <source>
        <dbReference type="Proteomes" id="UP000310017"/>
    </source>
</evidence>
<dbReference type="GO" id="GO:0005975">
    <property type="term" value="P:carbohydrate metabolic process"/>
    <property type="evidence" value="ECO:0007669"/>
    <property type="project" value="InterPro"/>
</dbReference>
<feature type="chain" id="PRO_5022684817" evidence="4">
    <location>
        <begin position="24"/>
        <end position="804"/>
    </location>
</feature>
<dbReference type="OrthoDB" id="9801077at2"/>
<dbReference type="Proteomes" id="UP000310017">
    <property type="component" value="Chromosome"/>
</dbReference>
<dbReference type="InterPro" id="IPR006104">
    <property type="entry name" value="Glyco_hydro_2_N"/>
</dbReference>
<dbReference type="SUPFAM" id="SSF51445">
    <property type="entry name" value="(Trans)glycosidases"/>
    <property type="match status" value="1"/>
</dbReference>